<keyword evidence="2" id="KW-1185">Reference proteome</keyword>
<evidence type="ECO:0008006" key="3">
    <source>
        <dbReference type="Google" id="ProtNLM"/>
    </source>
</evidence>
<dbReference type="EMBL" id="LQZG01000002">
    <property type="protein sequence ID" value="OAB87777.1"/>
    <property type="molecule type" value="Genomic_DNA"/>
</dbReference>
<dbReference type="RefSeq" id="WP_068273492.1">
    <property type="nucleotide sequence ID" value="NZ_LQZG01000002.1"/>
</dbReference>
<reference evidence="1 2" key="1">
    <citation type="submission" date="2016-01" db="EMBL/GenBank/DDBJ databases">
        <title>Janibacter melonis strain CD11_4 genome sequencing and assembly.</title>
        <authorList>
            <person name="Nair G.R."/>
            <person name="Kaur G."/>
            <person name="Chander A.M."/>
            <person name="Mayilraj S."/>
        </authorList>
    </citation>
    <scope>NUCLEOTIDE SEQUENCE [LARGE SCALE GENOMIC DNA]</scope>
    <source>
        <strain evidence="1 2">CD11-4</strain>
    </source>
</reference>
<comment type="caution">
    <text evidence="1">The sequence shown here is derived from an EMBL/GenBank/DDBJ whole genome shotgun (WGS) entry which is preliminary data.</text>
</comment>
<dbReference type="Gene3D" id="3.40.50.12780">
    <property type="entry name" value="N-terminal domain of ligase-like"/>
    <property type="match status" value="1"/>
</dbReference>
<organism evidence="1 2">
    <name type="scientific">Janibacter melonis</name>
    <dbReference type="NCBI Taxonomy" id="262209"/>
    <lineage>
        <taxon>Bacteria</taxon>
        <taxon>Bacillati</taxon>
        <taxon>Actinomycetota</taxon>
        <taxon>Actinomycetes</taxon>
        <taxon>Micrococcales</taxon>
        <taxon>Intrasporangiaceae</taxon>
        <taxon>Janibacter</taxon>
    </lineage>
</organism>
<proteinExistence type="predicted"/>
<sequence length="246" mass="25762">MPAPSPADLLPALLADDPARPRITCYDDLPGATAGERVELSARVLDKWVSKAANALQEEWDVAPGSVVVLSARPHWRAVYWALATWAVGATLSLVEVDDAEVAVSDTLPGPDATTSVYLTRASLARSSDVALPPGVVDEAADVSGYGDFFAPWATPEPDGTALVSGSGELTYGELVDAAARRWPDLPRGGRVDVAPQSTQDLLLALVAAWSARGSLVVHVGGTDPAVRARRAQDEGVEHGLEVDPV</sequence>
<dbReference type="SUPFAM" id="SSF56801">
    <property type="entry name" value="Acetyl-CoA synthetase-like"/>
    <property type="match status" value="2"/>
</dbReference>
<dbReference type="NCBIfam" id="TIGR03089">
    <property type="entry name" value="TIGR03089 family protein"/>
    <property type="match status" value="1"/>
</dbReference>
<dbReference type="AlphaFoldDB" id="A0A176QDD0"/>
<protein>
    <recommendedName>
        <fullName evidence="3">TIGR03089 family protein</fullName>
    </recommendedName>
</protein>
<dbReference type="Proteomes" id="UP000076976">
    <property type="component" value="Unassembled WGS sequence"/>
</dbReference>
<dbReference type="InterPro" id="IPR042099">
    <property type="entry name" value="ANL_N_sf"/>
</dbReference>
<name>A0A176QDD0_9MICO</name>
<evidence type="ECO:0000313" key="1">
    <source>
        <dbReference type="EMBL" id="OAB87777.1"/>
    </source>
</evidence>
<dbReference type="InterPro" id="IPR017523">
    <property type="entry name" value="Rv3268"/>
</dbReference>
<accession>A0A176QDD0</accession>
<evidence type="ECO:0000313" key="2">
    <source>
        <dbReference type="Proteomes" id="UP000076976"/>
    </source>
</evidence>
<dbReference type="STRING" id="262209.AWH69_06975"/>
<gene>
    <name evidence="1" type="ORF">AWH69_06975</name>
</gene>